<reference evidence="1" key="2">
    <citation type="journal article" date="2015" name="Fish Shellfish Immunol.">
        <title>Early steps in the European eel (Anguilla anguilla)-Vibrio vulnificus interaction in the gills: Role of the RtxA13 toxin.</title>
        <authorList>
            <person name="Callol A."/>
            <person name="Pajuelo D."/>
            <person name="Ebbesson L."/>
            <person name="Teles M."/>
            <person name="MacKenzie S."/>
            <person name="Amaro C."/>
        </authorList>
    </citation>
    <scope>NUCLEOTIDE SEQUENCE</scope>
</reference>
<proteinExistence type="predicted"/>
<organism evidence="1">
    <name type="scientific">Anguilla anguilla</name>
    <name type="common">European freshwater eel</name>
    <name type="synonym">Muraena anguilla</name>
    <dbReference type="NCBI Taxonomy" id="7936"/>
    <lineage>
        <taxon>Eukaryota</taxon>
        <taxon>Metazoa</taxon>
        <taxon>Chordata</taxon>
        <taxon>Craniata</taxon>
        <taxon>Vertebrata</taxon>
        <taxon>Euteleostomi</taxon>
        <taxon>Actinopterygii</taxon>
        <taxon>Neopterygii</taxon>
        <taxon>Teleostei</taxon>
        <taxon>Anguilliformes</taxon>
        <taxon>Anguillidae</taxon>
        <taxon>Anguilla</taxon>
    </lineage>
</organism>
<protein>
    <submittedName>
        <fullName evidence="1">Uncharacterized protein</fullName>
    </submittedName>
</protein>
<accession>A0A0E9XZF2</accession>
<name>A0A0E9XZF2_ANGAN</name>
<sequence>MELCKSYCYEFSS</sequence>
<dbReference type="EMBL" id="GBXM01000553">
    <property type="protein sequence ID" value="JAI08025.1"/>
    <property type="molecule type" value="Transcribed_RNA"/>
</dbReference>
<evidence type="ECO:0000313" key="1">
    <source>
        <dbReference type="EMBL" id="JAI08025.1"/>
    </source>
</evidence>
<reference evidence="1" key="1">
    <citation type="submission" date="2014-11" db="EMBL/GenBank/DDBJ databases">
        <authorList>
            <person name="Amaro Gonzalez C."/>
        </authorList>
    </citation>
    <scope>NUCLEOTIDE SEQUENCE</scope>
</reference>